<dbReference type="Pfam" id="PF00873">
    <property type="entry name" value="ACR_tran"/>
    <property type="match status" value="1"/>
</dbReference>
<dbReference type="PANTHER" id="PTHR32063">
    <property type="match status" value="1"/>
</dbReference>
<dbReference type="SUPFAM" id="SSF82866">
    <property type="entry name" value="Multidrug efflux transporter AcrB transmembrane domain"/>
    <property type="match status" value="1"/>
</dbReference>
<keyword evidence="1" id="KW-0472">Membrane</keyword>
<dbReference type="GO" id="GO:0042910">
    <property type="term" value="F:xenobiotic transmembrane transporter activity"/>
    <property type="evidence" value="ECO:0007669"/>
    <property type="project" value="TreeGrafter"/>
</dbReference>
<sequence length="595" mass="64988">MFFIAIGMLGVVSLGRLSVELMPEVVFPEIFIVANKSAMSPEQIEREVVMPIEEEIGKLENVVQIDSESRLANGRVTIAYEPSTDMRVAELQVNRRMSQLLPTLPEQTTLTVQRFDTSILTSAVMTLQVLGAGDLNWLRDFTEEKIRPELEAVDGVVSATPLGGQQRSIEIIVDPELLAAHQLSMNAITGAINSVNVPRAYVGRVFDANQRFPVSVSGQFEAISEVHNVVVRQDGQLTLGDIAEINYGLQERTDYSRVNGLESVSIRIQKENEGNLISIAENLLVTVERLNRQFAAEEIEITVTDDQAEIMQEALGTLQRAAVIGVFLGLGVLFLFLRSARFVGILLLAIPSSLLLTFNLMYAWDLSLNVLSLCGLALSMGMLADNGIVVMESIFKHFEAGKDAMEAARAGTADVSRAIIASTTTTVAVFIPVVFIQSEFQDIIRELALAITFPLMASLLVALTLVPMLGARTLSRASLRPLGTGRLLEMYTVVLKANLRHRVRLAVAVAVALLATLIAAFFLMLQQQSLTEESGFTIYISLDEGATLDATDAAVIKVEQVVSELEDVETFTTSVQEAQGSVNITLVDRADYPDR</sequence>
<feature type="non-terminal residue" evidence="2">
    <location>
        <position position="595"/>
    </location>
</feature>
<accession>A0A381QH96</accession>
<dbReference type="AlphaFoldDB" id="A0A381QH96"/>
<dbReference type="SUPFAM" id="SSF82714">
    <property type="entry name" value="Multidrug efflux transporter AcrB TolC docking domain, DN and DC subdomains"/>
    <property type="match status" value="1"/>
</dbReference>
<gene>
    <name evidence="2" type="ORF">METZ01_LOCUS29887</name>
</gene>
<dbReference type="InterPro" id="IPR001036">
    <property type="entry name" value="Acrflvin-R"/>
</dbReference>
<evidence type="ECO:0000256" key="1">
    <source>
        <dbReference type="SAM" id="Phobius"/>
    </source>
</evidence>
<organism evidence="2">
    <name type="scientific">marine metagenome</name>
    <dbReference type="NCBI Taxonomy" id="408172"/>
    <lineage>
        <taxon>unclassified sequences</taxon>
        <taxon>metagenomes</taxon>
        <taxon>ecological metagenomes</taxon>
    </lineage>
</organism>
<evidence type="ECO:0008006" key="3">
    <source>
        <dbReference type="Google" id="ProtNLM"/>
    </source>
</evidence>
<keyword evidence="1" id="KW-1133">Transmembrane helix</keyword>
<dbReference type="Gene3D" id="3.30.2090.10">
    <property type="entry name" value="Multidrug efflux transporter AcrB TolC docking domain, DN and DC subdomains"/>
    <property type="match status" value="1"/>
</dbReference>
<feature type="transmembrane region" description="Helical" evidence="1">
    <location>
        <begin position="344"/>
        <end position="364"/>
    </location>
</feature>
<feature type="transmembrane region" description="Helical" evidence="1">
    <location>
        <begin position="370"/>
        <end position="395"/>
    </location>
</feature>
<dbReference type="EMBL" id="UINC01001300">
    <property type="protein sequence ID" value="SUZ77033.1"/>
    <property type="molecule type" value="Genomic_DNA"/>
</dbReference>
<keyword evidence="1" id="KW-0812">Transmembrane</keyword>
<reference evidence="2" key="1">
    <citation type="submission" date="2018-05" db="EMBL/GenBank/DDBJ databases">
        <authorList>
            <person name="Lanie J.A."/>
            <person name="Ng W.-L."/>
            <person name="Kazmierczak K.M."/>
            <person name="Andrzejewski T.M."/>
            <person name="Davidsen T.M."/>
            <person name="Wayne K.J."/>
            <person name="Tettelin H."/>
            <person name="Glass J.I."/>
            <person name="Rusch D."/>
            <person name="Podicherti R."/>
            <person name="Tsui H.-C.T."/>
            <person name="Winkler M.E."/>
        </authorList>
    </citation>
    <scope>NUCLEOTIDE SEQUENCE</scope>
</reference>
<dbReference type="PANTHER" id="PTHR32063:SF0">
    <property type="entry name" value="SWARMING MOTILITY PROTEIN SWRC"/>
    <property type="match status" value="1"/>
</dbReference>
<feature type="transmembrane region" description="Helical" evidence="1">
    <location>
        <begin position="447"/>
        <end position="470"/>
    </location>
</feature>
<dbReference type="GO" id="GO:0005886">
    <property type="term" value="C:plasma membrane"/>
    <property type="evidence" value="ECO:0007669"/>
    <property type="project" value="TreeGrafter"/>
</dbReference>
<feature type="transmembrane region" description="Helical" evidence="1">
    <location>
        <begin position="415"/>
        <end position="435"/>
    </location>
</feature>
<feature type="transmembrane region" description="Helical" evidence="1">
    <location>
        <begin position="505"/>
        <end position="525"/>
    </location>
</feature>
<dbReference type="Gene3D" id="3.30.70.1430">
    <property type="entry name" value="Multidrug efflux transporter AcrB pore domain"/>
    <property type="match status" value="1"/>
</dbReference>
<evidence type="ECO:0000313" key="2">
    <source>
        <dbReference type="EMBL" id="SUZ77033.1"/>
    </source>
</evidence>
<feature type="transmembrane region" description="Helical" evidence="1">
    <location>
        <begin position="318"/>
        <end position="337"/>
    </location>
</feature>
<protein>
    <recommendedName>
        <fullName evidence="3">SSD domain-containing protein</fullName>
    </recommendedName>
</protein>
<dbReference type="SUPFAM" id="SSF82693">
    <property type="entry name" value="Multidrug efflux transporter AcrB pore domain, PN1, PN2, PC1 and PC2 subdomains"/>
    <property type="match status" value="2"/>
</dbReference>
<name>A0A381QH96_9ZZZZ</name>
<dbReference type="PRINTS" id="PR00702">
    <property type="entry name" value="ACRIFLAVINRP"/>
</dbReference>
<dbReference type="Gene3D" id="1.20.1640.10">
    <property type="entry name" value="Multidrug efflux transporter AcrB transmembrane domain"/>
    <property type="match status" value="1"/>
</dbReference>
<dbReference type="InterPro" id="IPR027463">
    <property type="entry name" value="AcrB_DN_DC_subdom"/>
</dbReference>
<proteinExistence type="predicted"/>